<keyword evidence="2" id="KW-1133">Transmembrane helix</keyword>
<accession>A0A9E8SS09</accession>
<gene>
    <name evidence="3" type="ORF">ON006_12750</name>
</gene>
<name>A0A9E8SS09_9BACT</name>
<keyword evidence="1" id="KW-0175">Coiled coil</keyword>
<evidence type="ECO:0000256" key="1">
    <source>
        <dbReference type="SAM" id="Coils"/>
    </source>
</evidence>
<keyword evidence="2" id="KW-0812">Transmembrane</keyword>
<feature type="coiled-coil region" evidence="1">
    <location>
        <begin position="132"/>
        <end position="186"/>
    </location>
</feature>
<evidence type="ECO:0000313" key="4">
    <source>
        <dbReference type="Proteomes" id="UP001164653"/>
    </source>
</evidence>
<dbReference type="AlphaFoldDB" id="A0A9E8SS09"/>
<keyword evidence="2" id="KW-0472">Membrane</keyword>
<reference evidence="3" key="1">
    <citation type="submission" date="2022-11" db="EMBL/GenBank/DDBJ databases">
        <title>Dyadobacter pollutisoli sp. nov., isolated from plastic dumped soil.</title>
        <authorList>
            <person name="Kim J.M."/>
            <person name="Kim K.R."/>
            <person name="Lee J.K."/>
            <person name="Hao L."/>
            <person name="Jeon C.O."/>
        </authorList>
    </citation>
    <scope>NUCLEOTIDE SEQUENCE</scope>
    <source>
        <strain evidence="3">U1</strain>
    </source>
</reference>
<protein>
    <submittedName>
        <fullName evidence="3">Uncharacterized protein</fullName>
    </submittedName>
</protein>
<evidence type="ECO:0000313" key="3">
    <source>
        <dbReference type="EMBL" id="WAC14807.1"/>
    </source>
</evidence>
<organism evidence="3 4">
    <name type="scientific">Dyadobacter pollutisoli</name>
    <dbReference type="NCBI Taxonomy" id="2910158"/>
    <lineage>
        <taxon>Bacteria</taxon>
        <taxon>Pseudomonadati</taxon>
        <taxon>Bacteroidota</taxon>
        <taxon>Cytophagia</taxon>
        <taxon>Cytophagales</taxon>
        <taxon>Spirosomataceae</taxon>
        <taxon>Dyadobacter</taxon>
    </lineage>
</organism>
<dbReference type="Proteomes" id="UP001164653">
    <property type="component" value="Chromosome"/>
</dbReference>
<evidence type="ECO:0000256" key="2">
    <source>
        <dbReference type="SAM" id="Phobius"/>
    </source>
</evidence>
<dbReference type="RefSeq" id="WP_244820174.1">
    <property type="nucleotide sequence ID" value="NZ_CP112998.1"/>
</dbReference>
<dbReference type="EMBL" id="CP112998">
    <property type="protein sequence ID" value="WAC14807.1"/>
    <property type="molecule type" value="Genomic_DNA"/>
</dbReference>
<keyword evidence="4" id="KW-1185">Reference proteome</keyword>
<proteinExistence type="predicted"/>
<sequence>MEKNHDNLKKAISKLPGYEPDDRVWATLNEKLNELPLSNALNTLPEYEPDDKLWDLIAANAAVKKPTLLWWHYAAAMVAVGLSLGMLFYGKGQQQQVSYSIEKVDSRLQNDEIKVTDAQYKRLKAYCETETLVCNSKDYKQLQDEYEKLNEASVQLQQAIGEYNTEAELIRQFAILEEQKADILNEMAKMI</sequence>
<feature type="transmembrane region" description="Helical" evidence="2">
    <location>
        <begin position="70"/>
        <end position="89"/>
    </location>
</feature>
<dbReference type="KEGG" id="dpf:ON006_12750"/>